<name>A0ABM3NR63_ACIJB</name>
<organism evidence="2 3">
    <name type="scientific">Acinonyx jubatus</name>
    <name type="common">Cheetah</name>
    <dbReference type="NCBI Taxonomy" id="32536"/>
    <lineage>
        <taxon>Eukaryota</taxon>
        <taxon>Metazoa</taxon>
        <taxon>Chordata</taxon>
        <taxon>Craniata</taxon>
        <taxon>Vertebrata</taxon>
        <taxon>Euteleostomi</taxon>
        <taxon>Mammalia</taxon>
        <taxon>Eutheria</taxon>
        <taxon>Laurasiatheria</taxon>
        <taxon>Carnivora</taxon>
        <taxon>Feliformia</taxon>
        <taxon>Felidae</taxon>
        <taxon>Felinae</taxon>
        <taxon>Acinonyx</taxon>
    </lineage>
</organism>
<dbReference type="GeneID" id="128312381"/>
<keyword evidence="2" id="KW-1185">Reference proteome</keyword>
<evidence type="ECO:0000256" key="1">
    <source>
        <dbReference type="SAM" id="MobiDB-lite"/>
    </source>
</evidence>
<protein>
    <submittedName>
        <fullName evidence="3">Uncharacterized protein LOC128312381</fullName>
    </submittedName>
</protein>
<gene>
    <name evidence="3" type="primary">LOC128312381</name>
</gene>
<reference evidence="2" key="1">
    <citation type="submission" date="2025-05" db="UniProtKB">
        <authorList>
            <consortium name="RefSeq"/>
        </authorList>
    </citation>
    <scope>NUCLEOTIDE SEQUENCE [LARGE SCALE GENOMIC DNA]</scope>
</reference>
<dbReference type="RefSeq" id="XP_053061915.1">
    <property type="nucleotide sequence ID" value="XM_053205940.1"/>
</dbReference>
<reference evidence="3" key="2">
    <citation type="submission" date="2025-08" db="UniProtKB">
        <authorList>
            <consortium name="RefSeq"/>
        </authorList>
    </citation>
    <scope>IDENTIFICATION</scope>
    <source>
        <tissue evidence="3">Blood</tissue>
    </source>
</reference>
<evidence type="ECO:0000313" key="2">
    <source>
        <dbReference type="Proteomes" id="UP001652583"/>
    </source>
</evidence>
<feature type="region of interest" description="Disordered" evidence="1">
    <location>
        <begin position="56"/>
        <end position="112"/>
    </location>
</feature>
<feature type="compositionally biased region" description="Basic and acidic residues" evidence="1">
    <location>
        <begin position="73"/>
        <end position="87"/>
    </location>
</feature>
<sequence>MLPDPPGPAPRWLLDFASALHSRPCPCPTQTLPWLPVLIRAPGPQKATPFGNRVFAGVTKVGPEPTRSRAGPARREEVTQAGRRQEGADAATSQRTKEGPPRAPRLDTSGLQGVNLSCSKARPAPPGLRSLPHLRVLQSASHRPAQHCLQAFPRVHLPQDSSPRSLCLRAAPGTASAPHRRLSSGSAASVFPRACFKDPAYCFDFVVSSSFLFKERIGWERYGLSQESSGHISMLNALRSRATKEPELRGPQNPFWCGSQHLLGPVASSDGRSPALYGQRSGSHRTYSRHRIPRQSALGPREGAGSHQRNGTRLEDPDPQGSGHPSQVGPGTPSALALGSPETLPQPCHHRQAHGEAKGSPADTHLTPQGRASRALGALGTCSARERSQQEAHSLC</sequence>
<proteinExistence type="predicted"/>
<accession>A0ABM3NR63</accession>
<feature type="region of interest" description="Disordered" evidence="1">
    <location>
        <begin position="267"/>
        <end position="396"/>
    </location>
</feature>
<feature type="compositionally biased region" description="Basic residues" evidence="1">
    <location>
        <begin position="282"/>
        <end position="293"/>
    </location>
</feature>
<evidence type="ECO:0000313" key="3">
    <source>
        <dbReference type="RefSeq" id="XP_053061915.1"/>
    </source>
</evidence>
<dbReference type="Proteomes" id="UP001652583">
    <property type="component" value="Chromosome C1"/>
</dbReference>